<gene>
    <name evidence="6" type="ORF">PGLA2088_LOCUS22986</name>
</gene>
<evidence type="ECO:0000256" key="4">
    <source>
        <dbReference type="ARBA" id="ARBA00022723"/>
    </source>
</evidence>
<proteinExistence type="inferred from homology"/>
<dbReference type="InterPro" id="IPR029044">
    <property type="entry name" value="Nucleotide-diphossugar_trans"/>
</dbReference>
<name>A0A813JPM0_POLGL</name>
<protein>
    <recommendedName>
        <fullName evidence="8">Hexosyltransferase</fullName>
    </recommendedName>
</protein>
<reference evidence="6" key="1">
    <citation type="submission" date="2021-02" db="EMBL/GenBank/DDBJ databases">
        <authorList>
            <person name="Dougan E. K."/>
            <person name="Rhodes N."/>
            <person name="Thang M."/>
            <person name="Chan C."/>
        </authorList>
    </citation>
    <scope>NUCLEOTIDE SEQUENCE</scope>
</reference>
<evidence type="ECO:0008006" key="8">
    <source>
        <dbReference type="Google" id="ProtNLM"/>
    </source>
</evidence>
<keyword evidence="4" id="KW-0479">Metal-binding</keyword>
<comment type="caution">
    <text evidence="6">The sequence shown here is derived from an EMBL/GenBank/DDBJ whole genome shotgun (WGS) entry which is preliminary data.</text>
</comment>
<feature type="compositionally biased region" description="Basic and acidic residues" evidence="5">
    <location>
        <begin position="454"/>
        <end position="522"/>
    </location>
</feature>
<evidence type="ECO:0000256" key="3">
    <source>
        <dbReference type="ARBA" id="ARBA00022679"/>
    </source>
</evidence>
<feature type="region of interest" description="Disordered" evidence="5">
    <location>
        <begin position="454"/>
        <end position="542"/>
    </location>
</feature>
<dbReference type="GO" id="GO:0005794">
    <property type="term" value="C:Golgi apparatus"/>
    <property type="evidence" value="ECO:0007669"/>
    <property type="project" value="TreeGrafter"/>
</dbReference>
<dbReference type="PANTHER" id="PTHR13778:SF47">
    <property type="entry name" value="LIPOPOLYSACCHARIDE 1,3-GALACTOSYLTRANSFERASE"/>
    <property type="match status" value="1"/>
</dbReference>
<evidence type="ECO:0000256" key="2">
    <source>
        <dbReference type="ARBA" id="ARBA00022676"/>
    </source>
</evidence>
<evidence type="ECO:0000256" key="5">
    <source>
        <dbReference type="SAM" id="MobiDB-lite"/>
    </source>
</evidence>
<dbReference type="GO" id="GO:0046872">
    <property type="term" value="F:metal ion binding"/>
    <property type="evidence" value="ECO:0007669"/>
    <property type="project" value="UniProtKB-KW"/>
</dbReference>
<keyword evidence="3" id="KW-0808">Transferase</keyword>
<dbReference type="PANTHER" id="PTHR13778">
    <property type="entry name" value="GLYCOSYLTRANSFERASE 8 DOMAIN-CONTAINING PROTEIN"/>
    <property type="match status" value="1"/>
</dbReference>
<evidence type="ECO:0000313" key="7">
    <source>
        <dbReference type="Proteomes" id="UP000626109"/>
    </source>
</evidence>
<keyword evidence="2" id="KW-0328">Glycosyltransferase</keyword>
<dbReference type="InterPro" id="IPR050748">
    <property type="entry name" value="Glycosyltrans_8_dom-fam"/>
</dbReference>
<accession>A0A813JPM0</accession>
<dbReference type="Pfam" id="PF01501">
    <property type="entry name" value="Glyco_transf_8"/>
    <property type="match status" value="1"/>
</dbReference>
<dbReference type="EMBL" id="CAJNNW010026079">
    <property type="protein sequence ID" value="CAE8682518.1"/>
    <property type="molecule type" value="Genomic_DNA"/>
</dbReference>
<dbReference type="Proteomes" id="UP000626109">
    <property type="component" value="Unassembled WGS sequence"/>
</dbReference>
<dbReference type="SUPFAM" id="SSF53448">
    <property type="entry name" value="Nucleotide-diphospho-sugar transferases"/>
    <property type="match status" value="1"/>
</dbReference>
<dbReference type="Gene3D" id="3.90.550.10">
    <property type="entry name" value="Spore Coat Polysaccharide Biosynthesis Protein SpsA, Chain A"/>
    <property type="match status" value="1"/>
</dbReference>
<evidence type="ECO:0000313" key="6">
    <source>
        <dbReference type="EMBL" id="CAE8682518.1"/>
    </source>
</evidence>
<evidence type="ECO:0000256" key="1">
    <source>
        <dbReference type="ARBA" id="ARBA00006351"/>
    </source>
</evidence>
<organism evidence="6 7">
    <name type="scientific">Polarella glacialis</name>
    <name type="common">Dinoflagellate</name>
    <dbReference type="NCBI Taxonomy" id="89957"/>
    <lineage>
        <taxon>Eukaryota</taxon>
        <taxon>Sar</taxon>
        <taxon>Alveolata</taxon>
        <taxon>Dinophyceae</taxon>
        <taxon>Suessiales</taxon>
        <taxon>Suessiaceae</taxon>
        <taxon>Polarella</taxon>
    </lineage>
</organism>
<dbReference type="InterPro" id="IPR002495">
    <property type="entry name" value="Glyco_trans_8"/>
</dbReference>
<dbReference type="GO" id="GO:0016757">
    <property type="term" value="F:glycosyltransferase activity"/>
    <property type="evidence" value="ECO:0007669"/>
    <property type="project" value="UniProtKB-KW"/>
</dbReference>
<sequence length="542" mass="61269">MDLRWFRLAWHRLSSSIGLRWSRLAWHRLWKPLLISALVLVVLTCGLLGLSGGSSSAGVRLRVKVSNGSSDEIHVCLCSDDTDLRPAAVAIKSAHMNAANPERLFFHFITTPELAPVFQELFAVYLVGISVEVHADAELQGKITSFISFRESSRARLILASPFNFAPFYLHEYLAIRKSSGQEVKVPDRLIYLDTDTLIMGDLAELQEIDLEGHPCGAVKYCLQTMDNYIDFHVVEELGYTNYDPKACIANRGLLVIDVQRWIALDLTGKIEMWLGHYRDSKADLWLGGMSQPPWLLAMNGKFLELSDEWNCNSLGRDSMSPEEAQSLRQSGFDHAALRNIGAKFGEYGGVTPYVVSCSATGKMLHFNGAVKPWAVAKIPLEQKLPACALPENMPPTKFEWEANVRVFCRPMKFVNCAELWAAYISEDVACALRDFDQEWGEDLDLLQRNLDAKRTKKAMDEAAKQEVEKREMEDRKQRESTERPLDAKRTKKAMDDAAKQEVEKREMEDRKQRESIDRPDLAEGQLSEMEPSSDRPPVITP</sequence>
<comment type="similarity">
    <text evidence="1">Belongs to the glycosyltransferase 8 family.</text>
</comment>
<dbReference type="AlphaFoldDB" id="A0A813JPM0"/>